<accession>A0A7J6S9W3</accession>
<evidence type="ECO:0000313" key="3">
    <source>
        <dbReference type="Proteomes" id="UP000574390"/>
    </source>
</evidence>
<feature type="compositionally biased region" description="Polar residues" evidence="1">
    <location>
        <begin position="238"/>
        <end position="249"/>
    </location>
</feature>
<feature type="compositionally biased region" description="Basic and acidic residues" evidence="1">
    <location>
        <begin position="89"/>
        <end position="100"/>
    </location>
</feature>
<comment type="caution">
    <text evidence="2">The sequence shown here is derived from an EMBL/GenBank/DDBJ whole genome shotgun (WGS) entry which is preliminary data.</text>
</comment>
<feature type="compositionally biased region" description="Basic and acidic residues" evidence="1">
    <location>
        <begin position="398"/>
        <end position="421"/>
    </location>
</feature>
<keyword evidence="2" id="KW-0067">ATP-binding</keyword>
<evidence type="ECO:0000313" key="2">
    <source>
        <dbReference type="EMBL" id="KAF4729541.1"/>
    </source>
</evidence>
<evidence type="ECO:0000256" key="1">
    <source>
        <dbReference type="SAM" id="MobiDB-lite"/>
    </source>
</evidence>
<feature type="compositionally biased region" description="Polar residues" evidence="1">
    <location>
        <begin position="279"/>
        <end position="295"/>
    </location>
</feature>
<sequence length="1016" mass="114853">TGGNAMDITNLLPMFRDDSSPPSGQASDQQQQQQQQHFQGPPEGDGCAMVDAAPQPVISGASGDDDTAAQGEEQPSMEHLKQEWVMLQHKLEQQRNEGRGMMKAAAAAQDEGLGGGEPSQLQQPQQLPVQHRATPRFEDSYQERRLENNNSGQLLQQQQRQQQQPEGYEDTYPDQYPKEQAAAPREQPDTRGYQESPLPTPPTGPVGMAPPLPQRGYAPPPQHVDDRYMQQRQQQQQSYGQLGPQVSQQEPRRIIGYEHMVGSDMSRQQGPAFGDGVGEQQQQHARYAGSYQQQPPRDIGERMRPVEYDGPPRVNGRLQPADNNAALMRPATRYDAERNGPAAAPRDGEHRIERDLAPPRREDFAPDPRQSLSQVRYSEPRQQQQQSYYSSEDYIDPYDPRRAEPPSREEYYQPDRSDRYEREPMRYASHEVEMAVDVVLPGGQLSGDLLRGFQDPLCPDSLRRAEYDREYRHSPAVQPRYDTRRQTEESLRWPHAGRTYKDDVEQVRDSRARFLESRPDPWYARPRIGHRQMPKIRFEHDVRRMVFVDDADQLVSMPFDLSVEDMYRDITKDSVKHMSREELRALRLRLQQERGRLDERLEECHNHHGDMVTRMFNLDYTPAVDPHPRLLWGLEAFDREASTAAAAHPPLRSSDNRDLISFDRRSVTSSSDGRRYDEAAAPVRTPDRDMLPGPPSPPRALGPPSVDSMSALRSPPVQPVMMQEREFEQWEQAASRGSGRADSVPDGCCPMCHAKFPDEDSLQQHAENCNDQCPERTEGPSRPGVGHPVIVKSSYTPDAGDDNQLPLSVGDEVLLSELDNDGSGWTMVNKDGDLDLVRSLPDTSYAVAIPLPVARCCTRMSATGPTGGEGEEVTVDSCIEELAKGDYDAYIRGIQLVVAGKEEREPDSYQKEQSRQLIRRAEETACAIAFGGGHNNDETLERWKAGKVPERARPFDQIRGMVLRIPNTLAMLTVDWDDPFYIANCLLAVVRGYIQGKFGQYEGIRDVKKSLKNTRA</sequence>
<reference evidence="2 3" key="1">
    <citation type="submission" date="2020-04" db="EMBL/GenBank/DDBJ databases">
        <title>Perkinsus olseni comparative genomics.</title>
        <authorList>
            <person name="Bogema D.R."/>
        </authorList>
    </citation>
    <scope>NUCLEOTIDE SEQUENCE [LARGE SCALE GENOMIC DNA]</scope>
    <source>
        <strain evidence="2">ATCC PRA-205</strain>
    </source>
</reference>
<feature type="compositionally biased region" description="Basic and acidic residues" evidence="1">
    <location>
        <begin position="346"/>
        <end position="366"/>
    </location>
</feature>
<feature type="compositionally biased region" description="Pro residues" evidence="1">
    <location>
        <begin position="692"/>
        <end position="701"/>
    </location>
</feature>
<feature type="compositionally biased region" description="Basic and acidic residues" evidence="1">
    <location>
        <begin position="135"/>
        <end position="147"/>
    </location>
</feature>
<keyword evidence="2" id="KW-0547">Nucleotide-binding</keyword>
<feature type="compositionally biased region" description="Basic and acidic residues" evidence="1">
    <location>
        <begin position="654"/>
        <end position="678"/>
    </location>
</feature>
<feature type="region of interest" description="Disordered" evidence="1">
    <location>
        <begin position="771"/>
        <end position="804"/>
    </location>
</feature>
<dbReference type="EMBL" id="JABANM010016377">
    <property type="protein sequence ID" value="KAF4729541.1"/>
    <property type="molecule type" value="Genomic_DNA"/>
</dbReference>
<feature type="region of interest" description="Disordered" evidence="1">
    <location>
        <begin position="644"/>
        <end position="715"/>
    </location>
</feature>
<feature type="compositionally biased region" description="Low complexity" evidence="1">
    <location>
        <begin position="153"/>
        <end position="164"/>
    </location>
</feature>
<feature type="compositionally biased region" description="Low complexity" evidence="1">
    <location>
        <begin position="118"/>
        <end position="130"/>
    </location>
</feature>
<proteinExistence type="predicted"/>
<dbReference type="AlphaFoldDB" id="A0A7J6S9W3"/>
<dbReference type="GO" id="GO:0005524">
    <property type="term" value="F:ATP binding"/>
    <property type="evidence" value="ECO:0007669"/>
    <property type="project" value="UniProtKB-KW"/>
</dbReference>
<feature type="compositionally biased region" description="Low complexity" evidence="1">
    <location>
        <begin position="382"/>
        <end position="391"/>
    </location>
</feature>
<feature type="compositionally biased region" description="Basic and acidic residues" evidence="1">
    <location>
        <begin position="298"/>
        <end position="307"/>
    </location>
</feature>
<feature type="compositionally biased region" description="Pro residues" evidence="1">
    <location>
        <begin position="198"/>
        <end position="222"/>
    </location>
</feature>
<dbReference type="Proteomes" id="UP000574390">
    <property type="component" value="Unassembled WGS sequence"/>
</dbReference>
<name>A0A7J6S9W3_PEROL</name>
<feature type="region of interest" description="Disordered" evidence="1">
    <location>
        <begin position="1"/>
        <end position="421"/>
    </location>
</feature>
<organism evidence="2 3">
    <name type="scientific">Perkinsus olseni</name>
    <name type="common">Perkinsus atlanticus</name>
    <dbReference type="NCBI Taxonomy" id="32597"/>
    <lineage>
        <taxon>Eukaryota</taxon>
        <taxon>Sar</taxon>
        <taxon>Alveolata</taxon>
        <taxon>Perkinsozoa</taxon>
        <taxon>Perkinsea</taxon>
        <taxon>Perkinsida</taxon>
        <taxon>Perkinsidae</taxon>
        <taxon>Perkinsus</taxon>
    </lineage>
</organism>
<gene>
    <name evidence="2" type="primary">ABCB7_7</name>
    <name evidence="2" type="ORF">FOZ62_023410</name>
</gene>
<protein>
    <submittedName>
        <fullName evidence="2">ATP-binding cassette sub- B member 7, mitochondrial</fullName>
    </submittedName>
</protein>
<feature type="non-terminal residue" evidence="2">
    <location>
        <position position="1016"/>
    </location>
</feature>